<evidence type="ECO:0000313" key="1">
    <source>
        <dbReference type="EMBL" id="KAJ7204958.1"/>
    </source>
</evidence>
<gene>
    <name evidence="1" type="ORF">GGX14DRAFT_645478</name>
</gene>
<dbReference type="EMBL" id="JARJCW010000045">
    <property type="protein sequence ID" value="KAJ7204958.1"/>
    <property type="molecule type" value="Genomic_DNA"/>
</dbReference>
<organism evidence="1 2">
    <name type="scientific">Mycena pura</name>
    <dbReference type="NCBI Taxonomy" id="153505"/>
    <lineage>
        <taxon>Eukaryota</taxon>
        <taxon>Fungi</taxon>
        <taxon>Dikarya</taxon>
        <taxon>Basidiomycota</taxon>
        <taxon>Agaricomycotina</taxon>
        <taxon>Agaricomycetes</taxon>
        <taxon>Agaricomycetidae</taxon>
        <taxon>Agaricales</taxon>
        <taxon>Marasmiineae</taxon>
        <taxon>Mycenaceae</taxon>
        <taxon>Mycena</taxon>
    </lineage>
</organism>
<comment type="caution">
    <text evidence="1">The sequence shown here is derived from an EMBL/GenBank/DDBJ whole genome shotgun (WGS) entry which is preliminary data.</text>
</comment>
<dbReference type="Proteomes" id="UP001219525">
    <property type="component" value="Unassembled WGS sequence"/>
</dbReference>
<keyword evidence="2" id="KW-1185">Reference proteome</keyword>
<protein>
    <submittedName>
        <fullName evidence="1">Uncharacterized protein</fullName>
    </submittedName>
</protein>
<evidence type="ECO:0000313" key="2">
    <source>
        <dbReference type="Proteomes" id="UP001219525"/>
    </source>
</evidence>
<reference evidence="1" key="1">
    <citation type="submission" date="2023-03" db="EMBL/GenBank/DDBJ databases">
        <title>Massive genome expansion in bonnet fungi (Mycena s.s.) driven by repeated elements and novel gene families across ecological guilds.</title>
        <authorList>
            <consortium name="Lawrence Berkeley National Laboratory"/>
            <person name="Harder C.B."/>
            <person name="Miyauchi S."/>
            <person name="Viragh M."/>
            <person name="Kuo A."/>
            <person name="Thoen E."/>
            <person name="Andreopoulos B."/>
            <person name="Lu D."/>
            <person name="Skrede I."/>
            <person name="Drula E."/>
            <person name="Henrissat B."/>
            <person name="Morin E."/>
            <person name="Kohler A."/>
            <person name="Barry K."/>
            <person name="LaButti K."/>
            <person name="Morin E."/>
            <person name="Salamov A."/>
            <person name="Lipzen A."/>
            <person name="Mereny Z."/>
            <person name="Hegedus B."/>
            <person name="Baldrian P."/>
            <person name="Stursova M."/>
            <person name="Weitz H."/>
            <person name="Taylor A."/>
            <person name="Grigoriev I.V."/>
            <person name="Nagy L.G."/>
            <person name="Martin F."/>
            <person name="Kauserud H."/>
        </authorList>
    </citation>
    <scope>NUCLEOTIDE SEQUENCE</scope>
    <source>
        <strain evidence="1">9144</strain>
    </source>
</reference>
<name>A0AAD6YA38_9AGAR</name>
<proteinExistence type="predicted"/>
<accession>A0AAD6YA38</accession>
<sequence>MHGIRGSLHTLEVKMVVKHASRWRSADFVLPPNLRDVFTKRMNLPLLETLPLDVEQPSVAKRECFRCRPAPQNVQSFCPPTSLFSIPFEQLHGMDILSVNSTVSFCLEDDLHSRSTCNLSLSDVHEAIDNLLYALKPPSFVWHLQNLVLHARRAFSDAASLDFVASRVAHAPEGAVTCGLEIMLIFLGRKFRPVVGSDERFGPGSLPRTTEVQVHAKRLKYS</sequence>
<dbReference type="AlphaFoldDB" id="A0AAD6YA38"/>